<reference evidence="5 6" key="1">
    <citation type="submission" date="2014-08" db="EMBL/GenBank/DDBJ databases">
        <authorList>
            <person name="Chen Y.-H."/>
        </authorList>
    </citation>
    <scope>NUCLEOTIDE SEQUENCE [LARGE SCALE GENOMIC DNA]</scope>
</reference>
<sequence length="82" mass="9270">MEPTLRDGDIALVDTSIEDIIDNAIYVLLVGNRLLIKRIHILMSGALRLISDNHVYPHEDIPANEAEFVRVSGRVVWYGRSI</sequence>
<dbReference type="InterPro" id="IPR036286">
    <property type="entry name" value="LexA/Signal_pep-like_sf"/>
</dbReference>
<dbReference type="SUPFAM" id="SSF51306">
    <property type="entry name" value="LexA/Signal peptidase"/>
    <property type="match status" value="1"/>
</dbReference>
<evidence type="ECO:0000313" key="6">
    <source>
        <dbReference type="Proteomes" id="UP000046176"/>
    </source>
</evidence>
<proteinExistence type="predicted"/>
<gene>
    <name evidence="5" type="ORF">NGAL_HAMBI1145_09430</name>
</gene>
<dbReference type="InterPro" id="IPR039418">
    <property type="entry name" value="LexA-like"/>
</dbReference>
<dbReference type="InterPro" id="IPR015927">
    <property type="entry name" value="Peptidase_S24_S26A/B/C"/>
</dbReference>
<evidence type="ECO:0000256" key="2">
    <source>
        <dbReference type="ARBA" id="ARBA00023125"/>
    </source>
</evidence>
<dbReference type="GO" id="GO:0003677">
    <property type="term" value="F:DNA binding"/>
    <property type="evidence" value="ECO:0007669"/>
    <property type="project" value="UniProtKB-KW"/>
</dbReference>
<dbReference type="Gene3D" id="2.10.109.10">
    <property type="entry name" value="Umud Fragment, subunit A"/>
    <property type="match status" value="1"/>
</dbReference>
<evidence type="ECO:0000256" key="3">
    <source>
        <dbReference type="ARBA" id="ARBA00023163"/>
    </source>
</evidence>
<dbReference type="PANTHER" id="PTHR40661:SF3">
    <property type="entry name" value="FELS-1 PROPHAGE TRANSCRIPTIONAL REGULATOR"/>
    <property type="match status" value="1"/>
</dbReference>
<protein>
    <recommendedName>
        <fullName evidence="4">Peptidase S24/S26A/S26B/S26C domain-containing protein</fullName>
    </recommendedName>
</protein>
<dbReference type="Proteomes" id="UP000046176">
    <property type="component" value="Unassembled WGS sequence"/>
</dbReference>
<accession>A0A0T7FAX5</accession>
<keyword evidence="3" id="KW-0804">Transcription</keyword>
<dbReference type="PANTHER" id="PTHR40661">
    <property type="match status" value="1"/>
</dbReference>
<evidence type="ECO:0000256" key="1">
    <source>
        <dbReference type="ARBA" id="ARBA00023015"/>
    </source>
</evidence>
<evidence type="ECO:0000259" key="4">
    <source>
        <dbReference type="Pfam" id="PF00717"/>
    </source>
</evidence>
<feature type="domain" description="Peptidase S24/S26A/S26B/S26C" evidence="4">
    <location>
        <begin position="1"/>
        <end position="76"/>
    </location>
</feature>
<dbReference type="CDD" id="cd06529">
    <property type="entry name" value="S24_LexA-like"/>
    <property type="match status" value="1"/>
</dbReference>
<organism evidence="5 6">
    <name type="scientific">Neorhizobium galegae bv. officinalis</name>
    <dbReference type="NCBI Taxonomy" id="323656"/>
    <lineage>
        <taxon>Bacteria</taxon>
        <taxon>Pseudomonadati</taxon>
        <taxon>Pseudomonadota</taxon>
        <taxon>Alphaproteobacteria</taxon>
        <taxon>Hyphomicrobiales</taxon>
        <taxon>Rhizobiaceae</taxon>
        <taxon>Rhizobium/Agrobacterium group</taxon>
        <taxon>Neorhizobium</taxon>
    </lineage>
</organism>
<evidence type="ECO:0000313" key="5">
    <source>
        <dbReference type="EMBL" id="CDZ32172.1"/>
    </source>
</evidence>
<dbReference type="Pfam" id="PF00717">
    <property type="entry name" value="Peptidase_S24"/>
    <property type="match status" value="1"/>
</dbReference>
<dbReference type="AlphaFoldDB" id="A0A0T7FAX5"/>
<name>A0A0T7FAX5_NEOGA</name>
<dbReference type="EMBL" id="CCRH01000002">
    <property type="protein sequence ID" value="CDZ32172.1"/>
    <property type="molecule type" value="Genomic_DNA"/>
</dbReference>
<keyword evidence="1" id="KW-0805">Transcription regulation</keyword>
<keyword evidence="2" id="KW-0238">DNA-binding</keyword>